<dbReference type="GO" id="GO:0016887">
    <property type="term" value="F:ATP hydrolysis activity"/>
    <property type="evidence" value="ECO:0007669"/>
    <property type="project" value="InterPro"/>
</dbReference>
<sequence length="329" mass="37279">MKNTVLKLENVSVGYGSKEIVSAINATINSNELVAVLGKNGAGKSTLINSILGFQKTLNGEIYLENNSIKKLSSQEIAQQIAVVLPRLSIVPKIKVSELVAMGRLPYHKVLKKISEEEQHLIDEVLELVGISNLANQFVNEISEGQLQLVMIARALCQDAKLVILDEPTSNLDLANQYRIFNLLNELKLKTDKSFLMITHEVDFALEKADKIWWIENGNLFENIPEQMAFEHQIIQKLSNQNLMYDEKNNRFSTQKLFSKTIDVKGNSELAFWVKNALIRNGISVENNAENHIEITENNIIFEGIKFETIEEIVNFVQHYEKYNCNGSE</sequence>
<evidence type="ECO:0000256" key="1">
    <source>
        <dbReference type="ARBA" id="ARBA00004202"/>
    </source>
</evidence>
<dbReference type="GO" id="GO:0006826">
    <property type="term" value="P:iron ion transport"/>
    <property type="evidence" value="ECO:0007669"/>
    <property type="project" value="UniProtKB-KW"/>
</dbReference>
<dbReference type="RefSeq" id="WP_114999361.1">
    <property type="nucleotide sequence ID" value="NZ_UFXS01000001.1"/>
</dbReference>
<dbReference type="SUPFAM" id="SSF52540">
    <property type="entry name" value="P-loop containing nucleoside triphosphate hydrolases"/>
    <property type="match status" value="1"/>
</dbReference>
<evidence type="ECO:0000256" key="9">
    <source>
        <dbReference type="ARBA" id="ARBA00023136"/>
    </source>
</evidence>
<evidence type="ECO:0000256" key="8">
    <source>
        <dbReference type="ARBA" id="ARBA00023065"/>
    </source>
</evidence>
<evidence type="ECO:0000313" key="12">
    <source>
        <dbReference type="Proteomes" id="UP000254737"/>
    </source>
</evidence>
<dbReference type="InterPro" id="IPR003593">
    <property type="entry name" value="AAA+_ATPase"/>
</dbReference>
<dbReference type="InterPro" id="IPR051535">
    <property type="entry name" value="Siderophore_ABC-ATPase"/>
</dbReference>
<dbReference type="PANTHER" id="PTHR42771:SF4">
    <property type="entry name" value="IRON(3+)-HYDROXAMATE IMPORT ATP-BINDING PROTEIN FHUC"/>
    <property type="match status" value="1"/>
</dbReference>
<gene>
    <name evidence="11" type="primary">yusV</name>
    <name evidence="11" type="ORF">NCTC13456_01215</name>
</gene>
<evidence type="ECO:0000256" key="5">
    <source>
        <dbReference type="ARBA" id="ARBA00022741"/>
    </source>
</evidence>
<keyword evidence="3" id="KW-1003">Cell membrane</keyword>
<dbReference type="GO" id="GO:0005886">
    <property type="term" value="C:plasma membrane"/>
    <property type="evidence" value="ECO:0007669"/>
    <property type="project" value="UniProtKB-SubCell"/>
</dbReference>
<dbReference type="EMBL" id="UFXS01000001">
    <property type="protein sequence ID" value="STD54820.1"/>
    <property type="molecule type" value="Genomic_DNA"/>
</dbReference>
<comment type="subcellular location">
    <subcellularLocation>
        <location evidence="1">Cell membrane</location>
        <topology evidence="1">Peripheral membrane protein</topology>
    </subcellularLocation>
</comment>
<keyword evidence="4" id="KW-0410">Iron transport</keyword>
<evidence type="ECO:0000256" key="3">
    <source>
        <dbReference type="ARBA" id="ARBA00022475"/>
    </source>
</evidence>
<evidence type="ECO:0000256" key="4">
    <source>
        <dbReference type="ARBA" id="ARBA00022496"/>
    </source>
</evidence>
<organism evidence="11 12">
    <name type="scientific">Empedobacter falsenii</name>
    <dbReference type="NCBI Taxonomy" id="343874"/>
    <lineage>
        <taxon>Bacteria</taxon>
        <taxon>Pseudomonadati</taxon>
        <taxon>Bacteroidota</taxon>
        <taxon>Flavobacteriia</taxon>
        <taxon>Flavobacteriales</taxon>
        <taxon>Weeksellaceae</taxon>
        <taxon>Empedobacter</taxon>
    </lineage>
</organism>
<dbReference type="AlphaFoldDB" id="A0A376G556"/>
<keyword evidence="8" id="KW-0406">Ion transport</keyword>
<keyword evidence="9" id="KW-0472">Membrane</keyword>
<dbReference type="GO" id="GO:0005524">
    <property type="term" value="F:ATP binding"/>
    <property type="evidence" value="ECO:0007669"/>
    <property type="project" value="UniProtKB-KW"/>
</dbReference>
<dbReference type="Pfam" id="PF00005">
    <property type="entry name" value="ABC_tran"/>
    <property type="match status" value="1"/>
</dbReference>
<feature type="domain" description="ABC transporter" evidence="10">
    <location>
        <begin position="6"/>
        <end position="242"/>
    </location>
</feature>
<dbReference type="CDD" id="cd03214">
    <property type="entry name" value="ABC_Iron-Siderophores_B12_Hemin"/>
    <property type="match status" value="1"/>
</dbReference>
<protein>
    <submittedName>
        <fullName evidence="11">Probable siderophore transport system ATP-binding protein YusV</fullName>
    </submittedName>
</protein>
<dbReference type="InterPro" id="IPR003439">
    <property type="entry name" value="ABC_transporter-like_ATP-bd"/>
</dbReference>
<dbReference type="Proteomes" id="UP000254737">
    <property type="component" value="Unassembled WGS sequence"/>
</dbReference>
<dbReference type="PANTHER" id="PTHR42771">
    <property type="entry name" value="IRON(3+)-HYDROXAMATE IMPORT ATP-BINDING PROTEIN FHUC"/>
    <property type="match status" value="1"/>
</dbReference>
<dbReference type="Gene3D" id="3.40.50.300">
    <property type="entry name" value="P-loop containing nucleotide triphosphate hydrolases"/>
    <property type="match status" value="1"/>
</dbReference>
<evidence type="ECO:0000259" key="10">
    <source>
        <dbReference type="PROSITE" id="PS50893"/>
    </source>
</evidence>
<dbReference type="SMART" id="SM00382">
    <property type="entry name" value="AAA"/>
    <property type="match status" value="1"/>
</dbReference>
<dbReference type="InterPro" id="IPR027417">
    <property type="entry name" value="P-loop_NTPase"/>
</dbReference>
<keyword evidence="2" id="KW-0813">Transport</keyword>
<name>A0A376G556_9FLAO</name>
<evidence type="ECO:0000256" key="7">
    <source>
        <dbReference type="ARBA" id="ARBA00023004"/>
    </source>
</evidence>
<evidence type="ECO:0000313" key="11">
    <source>
        <dbReference type="EMBL" id="STD54820.1"/>
    </source>
</evidence>
<dbReference type="PROSITE" id="PS50893">
    <property type="entry name" value="ABC_TRANSPORTER_2"/>
    <property type="match status" value="1"/>
</dbReference>
<keyword evidence="7" id="KW-0408">Iron</keyword>
<reference evidence="11 12" key="1">
    <citation type="submission" date="2018-06" db="EMBL/GenBank/DDBJ databases">
        <authorList>
            <consortium name="Pathogen Informatics"/>
            <person name="Doyle S."/>
        </authorList>
    </citation>
    <scope>NUCLEOTIDE SEQUENCE [LARGE SCALE GENOMIC DNA]</scope>
    <source>
        <strain evidence="11 12">NCTC13456</strain>
    </source>
</reference>
<dbReference type="STRING" id="343874.GCA_000805695_00370"/>
<evidence type="ECO:0000256" key="6">
    <source>
        <dbReference type="ARBA" id="ARBA00022840"/>
    </source>
</evidence>
<evidence type="ECO:0000256" key="2">
    <source>
        <dbReference type="ARBA" id="ARBA00022448"/>
    </source>
</evidence>
<proteinExistence type="predicted"/>
<accession>A0A376G556</accession>
<keyword evidence="5" id="KW-0547">Nucleotide-binding</keyword>
<keyword evidence="6 11" id="KW-0067">ATP-binding</keyword>